<gene>
    <name evidence="2" type="primary">scly</name>
    <name evidence="2" type="synonym">zgc:171514</name>
</gene>
<keyword evidence="1" id="KW-1185">Reference proteome</keyword>
<organism evidence="1 2">
    <name type="scientific">Danio rerio</name>
    <name type="common">Zebrafish</name>
    <name type="synonym">Brachydanio rerio</name>
    <dbReference type="NCBI Taxonomy" id="7955"/>
    <lineage>
        <taxon>Eukaryota</taxon>
        <taxon>Metazoa</taxon>
        <taxon>Chordata</taxon>
        <taxon>Craniata</taxon>
        <taxon>Vertebrata</taxon>
        <taxon>Euteleostomi</taxon>
        <taxon>Actinopterygii</taxon>
        <taxon>Neopterygii</taxon>
        <taxon>Teleostei</taxon>
        <taxon>Ostariophysi</taxon>
        <taxon>Cypriniformes</taxon>
        <taxon>Danionidae</taxon>
        <taxon>Danioninae</taxon>
        <taxon>Danio</taxon>
    </lineage>
</organism>
<name>A0AC58JRN2_DANRE</name>
<sequence>MLANNETGIIMPIKDICQRVNEVNKQRAASAPRILLHTDAAQAIGKIRVDAHELGVDYLTIVGHKFYGPRTGALFVNDPGKSTPVYPMFFGGGQERNFRPGTENTAMIAGLGKAAELVSLNLAEYETHFLEIRCYLEQKLLAVFGKDKIHFNSHFPGSNNLPNTCNLSILGRGLQGRRVLSTCRRLLASVGAACHSDRGDQPSHILLSCGIPFDVATNALRISVGRSTSREDVDLVVEDLRDTVEQLERMN</sequence>
<dbReference type="RefSeq" id="XP_073809148.1">
    <property type="nucleotide sequence ID" value="XM_073953047.1"/>
</dbReference>
<evidence type="ECO:0000313" key="2">
    <source>
        <dbReference type="RefSeq" id="XP_073809148.1"/>
    </source>
</evidence>
<accession>A0AC58JRN2</accession>
<evidence type="ECO:0000313" key="1">
    <source>
        <dbReference type="Proteomes" id="UP000000437"/>
    </source>
</evidence>
<reference evidence="2" key="1">
    <citation type="submission" date="2025-08" db="UniProtKB">
        <authorList>
            <consortium name="RefSeq"/>
        </authorList>
    </citation>
    <scope>IDENTIFICATION</scope>
    <source>
        <strain evidence="2">Tuebingen</strain>
        <tissue evidence="2">Fibroblasts and whole tissue</tissue>
    </source>
</reference>
<dbReference type="Proteomes" id="UP000000437">
    <property type="component" value="Chromosome 6"/>
</dbReference>
<proteinExistence type="predicted"/>
<protein>
    <submittedName>
        <fullName evidence="2">Selenocysteine lyase isoform X5</fullName>
    </submittedName>
</protein>
<keyword evidence="2" id="KW-0456">Lyase</keyword>